<dbReference type="GO" id="GO:0004386">
    <property type="term" value="F:helicase activity"/>
    <property type="evidence" value="ECO:0007669"/>
    <property type="project" value="UniProtKB-KW"/>
</dbReference>
<name>G0UB75_TRYVY</name>
<accession>G0UB75</accession>
<dbReference type="GO" id="GO:0005524">
    <property type="term" value="F:ATP binding"/>
    <property type="evidence" value="ECO:0007669"/>
    <property type="project" value="InterPro"/>
</dbReference>
<dbReference type="GO" id="GO:0043596">
    <property type="term" value="C:nuclear replication fork"/>
    <property type="evidence" value="ECO:0007669"/>
    <property type="project" value="TreeGrafter"/>
</dbReference>
<dbReference type="PANTHER" id="PTHR45766">
    <property type="entry name" value="DNA ANNEALING HELICASE AND ENDONUCLEASE ZRANB3 FAMILY MEMBER"/>
    <property type="match status" value="1"/>
</dbReference>
<dbReference type="VEuPathDB" id="TriTrypDB:TvY486_1105460"/>
<feature type="domain" description="HARP" evidence="7">
    <location>
        <begin position="59"/>
        <end position="138"/>
    </location>
</feature>
<dbReference type="FunFam" id="3.40.50.10810:FF:000073">
    <property type="entry name" value="DNA helicase, putative"/>
    <property type="match status" value="1"/>
</dbReference>
<evidence type="ECO:0000259" key="7">
    <source>
        <dbReference type="PROSITE" id="PS51467"/>
    </source>
</evidence>
<keyword evidence="8" id="KW-0067">ATP-binding</keyword>
<evidence type="ECO:0000256" key="2">
    <source>
        <dbReference type="ARBA" id="ARBA00022801"/>
    </source>
</evidence>
<dbReference type="PROSITE" id="PS51194">
    <property type="entry name" value="HELICASE_CTER"/>
    <property type="match status" value="1"/>
</dbReference>
<keyword evidence="3" id="KW-0539">Nucleus</keyword>
<dbReference type="GO" id="GO:0031297">
    <property type="term" value="P:replication fork processing"/>
    <property type="evidence" value="ECO:0007669"/>
    <property type="project" value="TreeGrafter"/>
</dbReference>
<feature type="region of interest" description="Disordered" evidence="4">
    <location>
        <begin position="686"/>
        <end position="725"/>
    </location>
</feature>
<dbReference type="PROSITE" id="PS51467">
    <property type="entry name" value="HARP"/>
    <property type="match status" value="1"/>
</dbReference>
<dbReference type="PANTHER" id="PTHR45766:SF6">
    <property type="entry name" value="SWI_SNF-RELATED MATRIX-ASSOCIATED ACTIN-DEPENDENT REGULATOR OF CHROMATIN SUBFAMILY A-LIKE PROTEIN 1"/>
    <property type="match status" value="1"/>
</dbReference>
<dbReference type="InterPro" id="IPR027417">
    <property type="entry name" value="P-loop_NTPase"/>
</dbReference>
<feature type="domain" description="Helicase C-terminal" evidence="6">
    <location>
        <begin position="483"/>
        <end position="646"/>
    </location>
</feature>
<evidence type="ECO:0000256" key="4">
    <source>
        <dbReference type="SAM" id="MobiDB-lite"/>
    </source>
</evidence>
<keyword evidence="8" id="KW-0347">Helicase</keyword>
<dbReference type="Gene3D" id="3.40.50.10810">
    <property type="entry name" value="Tandem AAA-ATPase domain"/>
    <property type="match status" value="1"/>
</dbReference>
<reference evidence="8" key="1">
    <citation type="journal article" date="2012" name="Proc. Natl. Acad. Sci. U.S.A.">
        <title>Antigenic diversity is generated by distinct evolutionary mechanisms in African trypanosome species.</title>
        <authorList>
            <person name="Jackson A.P."/>
            <person name="Berry A."/>
            <person name="Aslett M."/>
            <person name="Allison H.C."/>
            <person name="Burton P."/>
            <person name="Vavrova-Anderson J."/>
            <person name="Brown R."/>
            <person name="Browne H."/>
            <person name="Corton N."/>
            <person name="Hauser H."/>
            <person name="Gamble J."/>
            <person name="Gilderthorp R."/>
            <person name="Marcello L."/>
            <person name="McQuillan J."/>
            <person name="Otto T.D."/>
            <person name="Quail M.A."/>
            <person name="Sanders M.J."/>
            <person name="van Tonder A."/>
            <person name="Ginger M.L."/>
            <person name="Field M.C."/>
            <person name="Barry J.D."/>
            <person name="Hertz-Fowler C."/>
            <person name="Berriman M."/>
        </authorList>
    </citation>
    <scope>NUCLEOTIDE SEQUENCE</scope>
    <source>
        <strain evidence="8">Y486</strain>
    </source>
</reference>
<dbReference type="EMBL" id="HE573027">
    <property type="protein sequence ID" value="CCC53062.1"/>
    <property type="molecule type" value="Genomic_DNA"/>
</dbReference>
<gene>
    <name evidence="8" type="ORF">TVY486_1105460</name>
</gene>
<dbReference type="InterPro" id="IPR038718">
    <property type="entry name" value="SNF2-like_sf"/>
</dbReference>
<evidence type="ECO:0000313" key="8">
    <source>
        <dbReference type="EMBL" id="CCC53062.1"/>
    </source>
</evidence>
<dbReference type="PROSITE" id="PS51192">
    <property type="entry name" value="HELICASE_ATP_BIND_1"/>
    <property type="match status" value="1"/>
</dbReference>
<dbReference type="AlphaFoldDB" id="G0UB75"/>
<sequence length="948" mass="103329">MYCNCDLLVRCTVGKTGGQCYTCPLSKCRFYATAPLQADGYHRILPMAEKGGTRPSVDIYPIVRFEALLHPDKKTTHFTATPSTLGCGPLLSVLEAAEFQPEWYVPRRAYIYPMDSYDSLISALKKLTAPRVLLEEIPQFFFRCLREVREVMAQHEQNVSLSSSQDADPEDVVYTQLRPFQKRGVDFIVARGGRGMIADDMGLGKTVQGIAFAHHYRNEWPALIVCPLSLMENWAKELTRFCGIPAGRIATIHTTKLSTLDVYSVVIVAYSSLKCLDGIKETFKVVILDESHYIKSVDAKRTVSALKLCRSAKRVLLLSGTPTLSRPIELYPQLQTIMRSSWSPTKTQFGARYCNAFVGRFGIDFSGHSNMSELHVLLQQFVIRRTKKDMAGELPSKSRQMLYLYITPKERKAMEKDVLALKESFGSELADSSSPAPFALTTTADWSSPVAGSLGGSPSGSGLSKPMNAFELRIATARAKIPAVQDYMRSMAEQMVETGEKVIFFAHHQIMMDALRETVETANPKKPLDYIYVTGDTPAAQRDTLISHFRSTPTCHVAILSMHSCGVGHNMTCATMVVFAELDWNPSTHLQCEDRVHRIGQSSPCVIKYLLAEGTSDSVIWPLLRTKLTVTQAVMENGVVATGESSGHNENDWNADAHRVLRSDVDATPTLNGKKQTTLASYFNTATVDPKPQGDEHRSSVGRHSAGHGVESASEPTTPSGKPVLEDRQPIFLDIATFQRQREGTQANISFAPSPETCRTRCEASVEVVQRDAAKITMPNNVAGASAMSSPPVSANGVTSTIFRPGVTTGADLAMQMSKPCATLNSGACSALTSTMTPAVAPAAYPSPAVKKTPFITVPCSTEDYTSGAVNAVACKPSVAVTPVATSSCVSLSPGPTAAGSGAVGHEGSSSERMRFISPRAEALRHYNSRRTMFTLGSVAEKRPREKE</sequence>
<dbReference type="InterPro" id="IPR014001">
    <property type="entry name" value="Helicase_ATP-bd"/>
</dbReference>
<dbReference type="InterPro" id="IPR001650">
    <property type="entry name" value="Helicase_C-like"/>
</dbReference>
<protein>
    <submittedName>
        <fullName evidence="8">Putative DNA helicase</fullName>
    </submittedName>
</protein>
<dbReference type="GO" id="GO:0016787">
    <property type="term" value="F:hydrolase activity"/>
    <property type="evidence" value="ECO:0007669"/>
    <property type="project" value="UniProtKB-KW"/>
</dbReference>
<evidence type="ECO:0000256" key="1">
    <source>
        <dbReference type="ARBA" id="ARBA00004123"/>
    </source>
</evidence>
<dbReference type="InterPro" id="IPR000330">
    <property type="entry name" value="SNF2_N"/>
</dbReference>
<dbReference type="CDD" id="cd18010">
    <property type="entry name" value="DEXHc_HARP_SMARCAL1"/>
    <property type="match status" value="1"/>
</dbReference>
<evidence type="ECO:0000259" key="5">
    <source>
        <dbReference type="PROSITE" id="PS51192"/>
    </source>
</evidence>
<dbReference type="Pfam" id="PF00271">
    <property type="entry name" value="Helicase_C"/>
    <property type="match status" value="1"/>
</dbReference>
<dbReference type="SUPFAM" id="SSF52540">
    <property type="entry name" value="P-loop containing nucleoside triphosphate hydrolases"/>
    <property type="match status" value="2"/>
</dbReference>
<dbReference type="CDD" id="cd18793">
    <property type="entry name" value="SF2_C_SNF"/>
    <property type="match status" value="1"/>
</dbReference>
<dbReference type="InterPro" id="IPR010003">
    <property type="entry name" value="HARP_dom"/>
</dbReference>
<proteinExistence type="predicted"/>
<dbReference type="Gene3D" id="3.40.50.300">
    <property type="entry name" value="P-loop containing nucleotide triphosphate hydrolases"/>
    <property type="match status" value="1"/>
</dbReference>
<evidence type="ECO:0000256" key="3">
    <source>
        <dbReference type="ARBA" id="ARBA00023242"/>
    </source>
</evidence>
<dbReference type="SMART" id="SM00487">
    <property type="entry name" value="DEXDc"/>
    <property type="match status" value="1"/>
</dbReference>
<organism evidence="8">
    <name type="scientific">Trypanosoma vivax (strain Y486)</name>
    <dbReference type="NCBI Taxonomy" id="1055687"/>
    <lineage>
        <taxon>Eukaryota</taxon>
        <taxon>Discoba</taxon>
        <taxon>Euglenozoa</taxon>
        <taxon>Kinetoplastea</taxon>
        <taxon>Metakinetoplastina</taxon>
        <taxon>Trypanosomatida</taxon>
        <taxon>Trypanosomatidae</taxon>
        <taxon>Trypanosoma</taxon>
        <taxon>Duttonella</taxon>
    </lineage>
</organism>
<dbReference type="Pfam" id="PF00176">
    <property type="entry name" value="SNF2-rel_dom"/>
    <property type="match status" value="1"/>
</dbReference>
<keyword evidence="2" id="KW-0378">Hydrolase</keyword>
<dbReference type="GO" id="GO:0006281">
    <property type="term" value="P:DNA repair"/>
    <property type="evidence" value="ECO:0007669"/>
    <property type="project" value="TreeGrafter"/>
</dbReference>
<dbReference type="SMART" id="SM00490">
    <property type="entry name" value="HELICc"/>
    <property type="match status" value="1"/>
</dbReference>
<evidence type="ECO:0000259" key="6">
    <source>
        <dbReference type="PROSITE" id="PS51194"/>
    </source>
</evidence>
<dbReference type="InterPro" id="IPR049730">
    <property type="entry name" value="SNF2/RAD54-like_C"/>
</dbReference>
<keyword evidence="8" id="KW-0547">Nucleotide-binding</keyword>
<comment type="subcellular location">
    <subcellularLocation>
        <location evidence="1">Nucleus</location>
    </subcellularLocation>
</comment>
<feature type="domain" description="Helicase ATP-binding" evidence="5">
    <location>
        <begin position="186"/>
        <end position="340"/>
    </location>
</feature>